<dbReference type="CDD" id="cd19490">
    <property type="entry name" value="XRCC2"/>
    <property type="match status" value="1"/>
</dbReference>
<sequence>MEAKGWITGDESAKEMLGRVLSRARPFLLLPPLHRVPLRPRNVLEIVGPSPSAKTHLLIQAALTCVLPIDWNGVHYGGFDGFVIFIDLDCRFDIFRFSHLLKLRLASGSISEIDREQNNNTKERSSIAYDEELYTLCMRRFLYVRCYDSFEFLATLKTLHYRIQKEKAYGTCVHMLLIDRKSHSIQAVLETVVQEIRKLLLLHPMLAIATKATLFGNRAMNEAKWNLRKPDTSNSQSGGITALQLPYREYMPSVWQTFVTHRILLRPSDDHLAVSDDQNHSVYFSEWLMPSLSFLDKFIVKETGVFFVA</sequence>
<dbReference type="PANTHER" id="PTHR46644:SF2">
    <property type="entry name" value="DNA REPAIR PROTEIN XRCC2"/>
    <property type="match status" value="1"/>
</dbReference>
<dbReference type="EMBL" id="JAXUIC010000003">
    <property type="protein sequence ID" value="KAK4597181.1"/>
    <property type="molecule type" value="Genomic_DNA"/>
</dbReference>
<dbReference type="InterPro" id="IPR030547">
    <property type="entry name" value="XRCC2"/>
</dbReference>
<dbReference type="Proteomes" id="UP001324115">
    <property type="component" value="Unassembled WGS sequence"/>
</dbReference>
<dbReference type="Gene3D" id="3.40.50.300">
    <property type="entry name" value="P-loop containing nucleotide triphosphate hydrolases"/>
    <property type="match status" value="1"/>
</dbReference>
<proteinExistence type="predicted"/>
<comment type="caution">
    <text evidence="1">The sequence shown here is derived from an EMBL/GenBank/DDBJ whole genome shotgun (WGS) entry which is preliminary data.</text>
</comment>
<evidence type="ECO:0000313" key="1">
    <source>
        <dbReference type="EMBL" id="KAK4597181.1"/>
    </source>
</evidence>
<name>A0AAN7FTU5_QUERU</name>
<dbReference type="GO" id="GO:0000724">
    <property type="term" value="P:double-strand break repair via homologous recombination"/>
    <property type="evidence" value="ECO:0007669"/>
    <property type="project" value="InterPro"/>
</dbReference>
<dbReference type="SUPFAM" id="SSF52540">
    <property type="entry name" value="P-loop containing nucleoside triphosphate hydrolases"/>
    <property type="match status" value="1"/>
</dbReference>
<evidence type="ECO:0000313" key="2">
    <source>
        <dbReference type="Proteomes" id="UP001324115"/>
    </source>
</evidence>
<organism evidence="1 2">
    <name type="scientific">Quercus rubra</name>
    <name type="common">Northern red oak</name>
    <name type="synonym">Quercus borealis</name>
    <dbReference type="NCBI Taxonomy" id="3512"/>
    <lineage>
        <taxon>Eukaryota</taxon>
        <taxon>Viridiplantae</taxon>
        <taxon>Streptophyta</taxon>
        <taxon>Embryophyta</taxon>
        <taxon>Tracheophyta</taxon>
        <taxon>Spermatophyta</taxon>
        <taxon>Magnoliopsida</taxon>
        <taxon>eudicotyledons</taxon>
        <taxon>Gunneridae</taxon>
        <taxon>Pentapetalae</taxon>
        <taxon>rosids</taxon>
        <taxon>fabids</taxon>
        <taxon>Fagales</taxon>
        <taxon>Fagaceae</taxon>
        <taxon>Quercus</taxon>
    </lineage>
</organism>
<keyword evidence="2" id="KW-1185">Reference proteome</keyword>
<dbReference type="PANTHER" id="PTHR46644">
    <property type="entry name" value="DNA REPAIR PROTEIN XRCC2"/>
    <property type="match status" value="1"/>
</dbReference>
<evidence type="ECO:0008006" key="3">
    <source>
        <dbReference type="Google" id="ProtNLM"/>
    </source>
</evidence>
<reference evidence="1 2" key="1">
    <citation type="journal article" date="2023" name="G3 (Bethesda)">
        <title>A haplotype-resolved chromosome-scale genome for Quercus rubra L. provides insights into the genetics of adaptive traits for red oak species.</title>
        <authorList>
            <person name="Kapoor B."/>
            <person name="Jenkins J."/>
            <person name="Schmutz J."/>
            <person name="Zhebentyayeva T."/>
            <person name="Kuelheim C."/>
            <person name="Coggeshall M."/>
            <person name="Heim C."/>
            <person name="Lasky J.R."/>
            <person name="Leites L."/>
            <person name="Islam-Faridi N."/>
            <person name="Romero-Severson J."/>
            <person name="DeLeo V.L."/>
            <person name="Lucas S.M."/>
            <person name="Lazic D."/>
            <person name="Gailing O."/>
            <person name="Carlson J."/>
            <person name="Staton M."/>
        </authorList>
    </citation>
    <scope>NUCLEOTIDE SEQUENCE [LARGE SCALE GENOMIC DNA]</scope>
    <source>
        <strain evidence="1">Pseudo-F2</strain>
    </source>
</reference>
<protein>
    <recommendedName>
        <fullName evidence="3">DNA repair protein XRCC2 homolog</fullName>
    </recommendedName>
</protein>
<dbReference type="GO" id="GO:0033063">
    <property type="term" value="C:Rad51B-Rad51C-Rad51D-XRCC2 complex"/>
    <property type="evidence" value="ECO:0007669"/>
    <property type="project" value="InterPro"/>
</dbReference>
<dbReference type="AlphaFoldDB" id="A0AAN7FTU5"/>
<dbReference type="GO" id="GO:0005657">
    <property type="term" value="C:replication fork"/>
    <property type="evidence" value="ECO:0007669"/>
    <property type="project" value="InterPro"/>
</dbReference>
<accession>A0AAN7FTU5</accession>
<dbReference type="InterPro" id="IPR027417">
    <property type="entry name" value="P-loop_NTPase"/>
</dbReference>
<gene>
    <name evidence="1" type="ORF">RGQ29_014956</name>
</gene>